<dbReference type="Pfam" id="PF12696">
    <property type="entry name" value="TraG-D_C"/>
    <property type="match status" value="1"/>
</dbReference>
<dbReference type="PANTHER" id="PTHR30121">
    <property type="entry name" value="UNCHARACTERIZED PROTEIN YJGR-RELATED"/>
    <property type="match status" value="1"/>
</dbReference>
<dbReference type="SUPFAM" id="SSF52540">
    <property type="entry name" value="P-loop containing nucleoside triphosphate hydrolases"/>
    <property type="match status" value="1"/>
</dbReference>
<evidence type="ECO:0000313" key="3">
    <source>
        <dbReference type="EMBL" id="QEC61750.1"/>
    </source>
</evidence>
<dbReference type="OrthoDB" id="9806951at2"/>
<reference evidence="3 4" key="1">
    <citation type="journal article" date="2017" name="Curr. Microbiol.">
        <title>Mucilaginibacter ginsenosidivorans sp. nov., Isolated from Soil of Ginseng Field.</title>
        <authorList>
            <person name="Kim M.M."/>
            <person name="Siddiqi M.Z."/>
            <person name="Im W.T."/>
        </authorList>
    </citation>
    <scope>NUCLEOTIDE SEQUENCE [LARGE SCALE GENOMIC DNA]</scope>
    <source>
        <strain evidence="3 4">Gsoil 3017</strain>
    </source>
</reference>
<feature type="domain" description="TraD/TraG TraM recognition site" evidence="2">
    <location>
        <begin position="644"/>
        <end position="710"/>
    </location>
</feature>
<dbReference type="AlphaFoldDB" id="A0A5B8URQ2"/>
<feature type="domain" description="Helicase HerA central" evidence="1">
    <location>
        <begin position="400"/>
        <end position="438"/>
    </location>
</feature>
<keyword evidence="4" id="KW-1185">Reference proteome</keyword>
<dbReference type="Gene3D" id="3.40.50.300">
    <property type="entry name" value="P-loop containing nucleotide triphosphate hydrolases"/>
    <property type="match status" value="2"/>
</dbReference>
<evidence type="ECO:0000259" key="1">
    <source>
        <dbReference type="Pfam" id="PF01935"/>
    </source>
</evidence>
<gene>
    <name evidence="3" type="ORF">FRZ54_03835</name>
</gene>
<evidence type="ECO:0000259" key="2">
    <source>
        <dbReference type="Pfam" id="PF12696"/>
    </source>
</evidence>
<dbReference type="InterPro" id="IPR032689">
    <property type="entry name" value="TraG-D_C"/>
</dbReference>
<dbReference type="InterPro" id="IPR051162">
    <property type="entry name" value="T4SS_component"/>
</dbReference>
<proteinExistence type="predicted"/>
<dbReference type="EMBL" id="CP042436">
    <property type="protein sequence ID" value="QEC61750.1"/>
    <property type="molecule type" value="Genomic_DNA"/>
</dbReference>
<sequence>MSARLAQVLVEQFYAWERRGRGWYKADSAADLEPPFEPFRGHFIEHDEIIDDGRTPSFFATIAELVAPKPPLPPKKSELPILQAYPFQDESPLSLFVVHFPRAAKPTMSRMEQLLVMLSYKNLPMSFEVIGTAEAIVVQVTSREGDANFLFSQCKAFFPDCIITEPDEDLLVEALDTDRALSVVDFGLAEEFMLPLLTHATDPDPYLSLFGLVDHLQRDETIALQILFNGTVNAWAESTLLAVCDDSGRQSFFLDAPEMPQLAKQKLSAPLCAVSVRLVTLAPQSDRASELLQYAAIAIMQATKSAHNSLLPLSDTVYTAIERVVDIAFRRSHRVGMLLNTAELSALAHFPTVSNAKLHYHTRTTKAAPGWYIGDEYVIGVNVHQGSTALASLSRETRLRHLHILGATGTGKSTLLHSLILQDIYSGTGCCVLDPHGDLIDNVLNHIPASRIDDVLLIDPTDPDFVIPFNILSAHSDSEREMLASDLVGLFKRFSTSWGDQMHSVLANAILTLLYNTKPWHVGDLKRFLIETAFRKTVLDSVTDPDLMYYWLHQFPLLKGGSIGPLVTRLDSFLRPKSIRNMLCQTKSIDVAGCMDSSKIILVKLPQGLIGLDNSYLLGALIVSKLQQCAMARQAQASTSREPFFIYIDEFPHFITPSMALILSGARKYGVGLVLAHQDMQQVVHADADLAASLMANAGTRICFRLGDTDAKRFQEGFSGFNAEDFQRLAVGEAIARVGGMDTDFSVSVYPFSQEALPNLAEAIRAHSQKQFGIAIQLHENAEILEPVRPTTVALAVSNSEIAEEPSKDVETGGQVREHRYTQTFIKKMAEEYGYIATLEYPTTDGKGFIDLVLQKEEKKIAIEITVSTDPAWEVHNIEKCLSDGFDDIVVCCTDAKKLTRIQDMVKKNLAPDICGCVRYINPQDIAAIVAPTHVSAPAETVMKGYRVKVQYEPGGVDKQALLKRIAAGGKKSS</sequence>
<dbReference type="InterPro" id="IPR027417">
    <property type="entry name" value="P-loop_NTPase"/>
</dbReference>
<accession>A0A5B8URQ2</accession>
<protein>
    <submittedName>
        <fullName evidence="3">DUF87 domain-containing protein</fullName>
    </submittedName>
</protein>
<name>A0A5B8URQ2_9SPHI</name>
<dbReference type="KEGG" id="mgin:FRZ54_03835"/>
<dbReference type="Pfam" id="PF01935">
    <property type="entry name" value="DUF87"/>
    <property type="match status" value="1"/>
</dbReference>
<dbReference type="InterPro" id="IPR002789">
    <property type="entry name" value="HerA_central"/>
</dbReference>
<dbReference type="CDD" id="cd01127">
    <property type="entry name" value="TrwB_TraG_TraD_VirD4"/>
    <property type="match status" value="1"/>
</dbReference>
<dbReference type="PANTHER" id="PTHR30121:SF6">
    <property type="entry name" value="SLR6007 PROTEIN"/>
    <property type="match status" value="1"/>
</dbReference>
<dbReference type="Proteomes" id="UP000321479">
    <property type="component" value="Chromosome"/>
</dbReference>
<organism evidence="3 4">
    <name type="scientific">Mucilaginibacter ginsenosidivorans</name>
    <dbReference type="NCBI Taxonomy" id="398053"/>
    <lineage>
        <taxon>Bacteria</taxon>
        <taxon>Pseudomonadati</taxon>
        <taxon>Bacteroidota</taxon>
        <taxon>Sphingobacteriia</taxon>
        <taxon>Sphingobacteriales</taxon>
        <taxon>Sphingobacteriaceae</taxon>
        <taxon>Mucilaginibacter</taxon>
    </lineage>
</organism>
<evidence type="ECO:0000313" key="4">
    <source>
        <dbReference type="Proteomes" id="UP000321479"/>
    </source>
</evidence>